<dbReference type="AlphaFoldDB" id="A0AAJ2EY21"/>
<dbReference type="InterPro" id="IPR005000">
    <property type="entry name" value="Aldolase/citrate-lyase_domain"/>
</dbReference>
<accession>A0AAJ2EY21</accession>
<dbReference type="PIRSF" id="PIRSF015582">
    <property type="entry name" value="Cit_lyase_B"/>
    <property type="match status" value="1"/>
</dbReference>
<comment type="cofactor">
    <cofactor evidence="1">
        <name>Mg(2+)</name>
        <dbReference type="ChEBI" id="CHEBI:18420"/>
    </cofactor>
</comment>
<name>A0AAJ2EY21_9PSED</name>
<feature type="binding site" evidence="5">
    <location>
        <position position="152"/>
    </location>
    <ligand>
        <name>Mg(2+)</name>
        <dbReference type="ChEBI" id="CHEBI:18420"/>
    </ligand>
</feature>
<dbReference type="InterPro" id="IPR015813">
    <property type="entry name" value="Pyrv/PenolPyrv_kinase-like_dom"/>
</dbReference>
<gene>
    <name evidence="7" type="ORF">QE440_004169</name>
</gene>
<comment type="caution">
    <text evidence="7">The sequence shown here is derived from an EMBL/GenBank/DDBJ whole genome shotgun (WGS) entry which is preliminary data.</text>
</comment>
<dbReference type="PANTHER" id="PTHR32308:SF10">
    <property type="entry name" value="CITRATE LYASE SUBUNIT BETA"/>
    <property type="match status" value="1"/>
</dbReference>
<keyword evidence="7" id="KW-0456">Lyase</keyword>
<keyword evidence="2 5" id="KW-0479">Metal-binding</keyword>
<evidence type="ECO:0000256" key="1">
    <source>
        <dbReference type="ARBA" id="ARBA00001946"/>
    </source>
</evidence>
<feature type="binding site" evidence="5">
    <location>
        <position position="125"/>
    </location>
    <ligand>
        <name>Mg(2+)</name>
        <dbReference type="ChEBI" id="CHEBI:18420"/>
    </ligand>
</feature>
<protein>
    <submittedName>
        <fullName evidence="7">Citrate lyase subunit beta/citryl-CoA lyase</fullName>
        <ecNumber evidence="7">4.1.3.34</ecNumber>
    </submittedName>
</protein>
<evidence type="ECO:0000259" key="6">
    <source>
        <dbReference type="Pfam" id="PF03328"/>
    </source>
</evidence>
<feature type="binding site" evidence="4">
    <location>
        <position position="125"/>
    </location>
    <ligand>
        <name>substrate</name>
    </ligand>
</feature>
<reference evidence="7" key="1">
    <citation type="submission" date="2023-08" db="EMBL/GenBank/DDBJ databases">
        <title>Functional and genomic diversity of the sorghum phyllosphere microbiome.</title>
        <authorList>
            <person name="Shade A."/>
        </authorList>
    </citation>
    <scope>NUCLEOTIDE SEQUENCE</scope>
    <source>
        <strain evidence="7">SORGH_AS_0201</strain>
    </source>
</reference>
<dbReference type="GO" id="GO:0000287">
    <property type="term" value="F:magnesium ion binding"/>
    <property type="evidence" value="ECO:0007669"/>
    <property type="project" value="TreeGrafter"/>
</dbReference>
<dbReference type="SUPFAM" id="SSF51621">
    <property type="entry name" value="Phosphoenolpyruvate/pyruvate domain"/>
    <property type="match status" value="1"/>
</dbReference>
<proteinExistence type="predicted"/>
<dbReference type="GO" id="GO:0008816">
    <property type="term" value="F:citryl-CoA lyase activity"/>
    <property type="evidence" value="ECO:0007669"/>
    <property type="project" value="UniProtKB-EC"/>
</dbReference>
<dbReference type="InterPro" id="IPR011206">
    <property type="entry name" value="Citrate_lyase_beta/mcl1/mcl2"/>
</dbReference>
<dbReference type="EMBL" id="JAVJAF010000001">
    <property type="protein sequence ID" value="MDR6236428.1"/>
    <property type="molecule type" value="Genomic_DNA"/>
</dbReference>
<keyword evidence="3 5" id="KW-0460">Magnesium</keyword>
<evidence type="ECO:0000256" key="3">
    <source>
        <dbReference type="ARBA" id="ARBA00022842"/>
    </source>
</evidence>
<dbReference type="RefSeq" id="WP_309761417.1">
    <property type="nucleotide sequence ID" value="NZ_JAVJAF010000001.1"/>
</dbReference>
<feature type="binding site" evidence="4">
    <location>
        <position position="63"/>
    </location>
    <ligand>
        <name>substrate</name>
    </ligand>
</feature>
<organism evidence="7 8">
    <name type="scientific">Pseudomonas oryzihabitans</name>
    <dbReference type="NCBI Taxonomy" id="47885"/>
    <lineage>
        <taxon>Bacteria</taxon>
        <taxon>Pseudomonadati</taxon>
        <taxon>Pseudomonadota</taxon>
        <taxon>Gammaproteobacteria</taxon>
        <taxon>Pseudomonadales</taxon>
        <taxon>Pseudomonadaceae</taxon>
        <taxon>Pseudomonas</taxon>
    </lineage>
</organism>
<evidence type="ECO:0000256" key="5">
    <source>
        <dbReference type="PIRSR" id="PIRSR015582-2"/>
    </source>
</evidence>
<dbReference type="InterPro" id="IPR040442">
    <property type="entry name" value="Pyrv_kinase-like_dom_sf"/>
</dbReference>
<evidence type="ECO:0000256" key="4">
    <source>
        <dbReference type="PIRSR" id="PIRSR015582-1"/>
    </source>
</evidence>
<dbReference type="EC" id="4.1.3.34" evidence="7"/>
<evidence type="ECO:0000313" key="8">
    <source>
        <dbReference type="Proteomes" id="UP001268036"/>
    </source>
</evidence>
<dbReference type="GO" id="GO:0006107">
    <property type="term" value="P:oxaloacetate metabolic process"/>
    <property type="evidence" value="ECO:0007669"/>
    <property type="project" value="TreeGrafter"/>
</dbReference>
<evidence type="ECO:0000313" key="7">
    <source>
        <dbReference type="EMBL" id="MDR6236428.1"/>
    </source>
</evidence>
<dbReference type="Gene3D" id="3.20.20.60">
    <property type="entry name" value="Phosphoenolpyruvate-binding domains"/>
    <property type="match status" value="1"/>
</dbReference>
<dbReference type="Pfam" id="PF03328">
    <property type="entry name" value="HpcH_HpaI"/>
    <property type="match status" value="1"/>
</dbReference>
<feature type="domain" description="HpcH/HpaI aldolase/citrate lyase" evidence="6">
    <location>
        <begin position="2"/>
        <end position="219"/>
    </location>
</feature>
<dbReference type="PANTHER" id="PTHR32308">
    <property type="entry name" value="LYASE BETA SUBUNIT, PUTATIVE (AFU_ORTHOLOGUE AFUA_4G13030)-RELATED"/>
    <property type="match status" value="1"/>
</dbReference>
<evidence type="ECO:0000256" key="2">
    <source>
        <dbReference type="ARBA" id="ARBA00022723"/>
    </source>
</evidence>
<sequence>MRSKLFVPGSRPELFDKAMASAADGISFDLEDAVAPGAKDQARQHLATYLAGLGDTAKKIVVRVNGQETAHYAADLAAVVRGRVDIINLPKVEDADQVRRLADDLDRLEGEVGRKVPLLILATIESPRGVRQASDIAGAHSRVTGLQLGFADLLEPLGMDRYQPQIVRQLQLSVRLAAGEAHVQAYDAAFPAIEDSAGYAEEARYARALGFAGKSCIHPSQIVAANAAFLPSTEEIARSRRIVAAAQQAAAEDRGVYQVAGRMIDAPFVTRARQLLEQARSAGLLD</sequence>
<dbReference type="Proteomes" id="UP001268036">
    <property type="component" value="Unassembled WGS sequence"/>
</dbReference>